<evidence type="ECO:0000313" key="3">
    <source>
        <dbReference type="Proteomes" id="UP000886523"/>
    </source>
</evidence>
<reference evidence="2" key="1">
    <citation type="journal article" date="2020" name="Nat. Commun.">
        <title>Large-scale genome sequencing of mycorrhizal fungi provides insights into the early evolution of symbiotic traits.</title>
        <authorList>
            <person name="Miyauchi S."/>
            <person name="Kiss E."/>
            <person name="Kuo A."/>
            <person name="Drula E."/>
            <person name="Kohler A."/>
            <person name="Sanchez-Garcia M."/>
            <person name="Morin E."/>
            <person name="Andreopoulos B."/>
            <person name="Barry K.W."/>
            <person name="Bonito G."/>
            <person name="Buee M."/>
            <person name="Carver A."/>
            <person name="Chen C."/>
            <person name="Cichocki N."/>
            <person name="Clum A."/>
            <person name="Culley D."/>
            <person name="Crous P.W."/>
            <person name="Fauchery L."/>
            <person name="Girlanda M."/>
            <person name="Hayes R.D."/>
            <person name="Keri Z."/>
            <person name="LaButti K."/>
            <person name="Lipzen A."/>
            <person name="Lombard V."/>
            <person name="Magnuson J."/>
            <person name="Maillard F."/>
            <person name="Murat C."/>
            <person name="Nolan M."/>
            <person name="Ohm R.A."/>
            <person name="Pangilinan J."/>
            <person name="Pereira M.F."/>
            <person name="Perotto S."/>
            <person name="Peter M."/>
            <person name="Pfister S."/>
            <person name="Riley R."/>
            <person name="Sitrit Y."/>
            <person name="Stielow J.B."/>
            <person name="Szollosi G."/>
            <person name="Zifcakova L."/>
            <person name="Stursova M."/>
            <person name="Spatafora J.W."/>
            <person name="Tedersoo L."/>
            <person name="Vaario L.M."/>
            <person name="Yamada A."/>
            <person name="Yan M."/>
            <person name="Wang P."/>
            <person name="Xu J."/>
            <person name="Bruns T."/>
            <person name="Baldrian P."/>
            <person name="Vilgalys R."/>
            <person name="Dunand C."/>
            <person name="Henrissat B."/>
            <person name="Grigoriev I.V."/>
            <person name="Hibbett D."/>
            <person name="Nagy L.G."/>
            <person name="Martin F.M."/>
        </authorList>
    </citation>
    <scope>NUCLEOTIDE SEQUENCE</scope>
    <source>
        <strain evidence="2">UP504</strain>
    </source>
</reference>
<dbReference type="Proteomes" id="UP000886523">
    <property type="component" value="Unassembled WGS sequence"/>
</dbReference>
<accession>A0A9P6AIN3</accession>
<dbReference type="OrthoDB" id="3219208at2759"/>
<feature type="compositionally biased region" description="Basic and acidic residues" evidence="1">
    <location>
        <begin position="28"/>
        <end position="41"/>
    </location>
</feature>
<name>A0A9P6AIN3_9AGAM</name>
<evidence type="ECO:0000313" key="2">
    <source>
        <dbReference type="EMBL" id="KAF9506426.1"/>
    </source>
</evidence>
<organism evidence="2 3">
    <name type="scientific">Hydnum rufescens UP504</name>
    <dbReference type="NCBI Taxonomy" id="1448309"/>
    <lineage>
        <taxon>Eukaryota</taxon>
        <taxon>Fungi</taxon>
        <taxon>Dikarya</taxon>
        <taxon>Basidiomycota</taxon>
        <taxon>Agaricomycotina</taxon>
        <taxon>Agaricomycetes</taxon>
        <taxon>Cantharellales</taxon>
        <taxon>Hydnaceae</taxon>
        <taxon>Hydnum</taxon>
    </lineage>
</organism>
<dbReference type="EMBL" id="MU129111">
    <property type="protein sequence ID" value="KAF9506426.1"/>
    <property type="molecule type" value="Genomic_DNA"/>
</dbReference>
<keyword evidence="3" id="KW-1185">Reference proteome</keyword>
<proteinExistence type="predicted"/>
<comment type="caution">
    <text evidence="2">The sequence shown here is derived from an EMBL/GenBank/DDBJ whole genome shotgun (WGS) entry which is preliminary data.</text>
</comment>
<sequence length="158" mass="17957">MADVDMNTGTRDITPPSASPSPSSYLQVRKEPQEHATKNDLDPAASTTPRLDPEDPEAFLATPFTRFDQMGIMTEFDNESTAAVEFEQEFSRRMADLMLELRVWAECRPIHERDTHSHQLIQELEAIEARENEQENARLALVKFVTSIRQALAALTHF</sequence>
<feature type="region of interest" description="Disordered" evidence="1">
    <location>
        <begin position="1"/>
        <end position="57"/>
    </location>
</feature>
<protein>
    <submittedName>
        <fullName evidence="2">Uncharacterized protein</fullName>
    </submittedName>
</protein>
<evidence type="ECO:0000256" key="1">
    <source>
        <dbReference type="SAM" id="MobiDB-lite"/>
    </source>
</evidence>
<dbReference type="AlphaFoldDB" id="A0A9P6AIN3"/>
<gene>
    <name evidence="2" type="ORF">BS47DRAFT_1352772</name>
</gene>